<organism evidence="1 2">
    <name type="scientific">Solanum tuberosum</name>
    <name type="common">Potato</name>
    <dbReference type="NCBI Taxonomy" id="4113"/>
    <lineage>
        <taxon>Eukaryota</taxon>
        <taxon>Viridiplantae</taxon>
        <taxon>Streptophyta</taxon>
        <taxon>Embryophyta</taxon>
        <taxon>Tracheophyta</taxon>
        <taxon>Spermatophyta</taxon>
        <taxon>Magnoliopsida</taxon>
        <taxon>eudicotyledons</taxon>
        <taxon>Gunneridae</taxon>
        <taxon>Pentapetalae</taxon>
        <taxon>asterids</taxon>
        <taxon>lamiids</taxon>
        <taxon>Solanales</taxon>
        <taxon>Solanaceae</taxon>
        <taxon>Solanoideae</taxon>
        <taxon>Solaneae</taxon>
        <taxon>Solanum</taxon>
    </lineage>
</organism>
<keyword evidence="2" id="KW-1185">Reference proteome</keyword>
<dbReference type="InterPro" id="IPR021109">
    <property type="entry name" value="Peptidase_aspartic_dom_sf"/>
</dbReference>
<gene>
    <name evidence="1" type="ORF">KY290_031240</name>
</gene>
<protein>
    <submittedName>
        <fullName evidence="1">Uncharacterized protein</fullName>
    </submittedName>
</protein>
<dbReference type="Proteomes" id="UP000826656">
    <property type="component" value="Unassembled WGS sequence"/>
</dbReference>
<reference evidence="1 2" key="1">
    <citation type="journal article" date="2021" name="bioRxiv">
        <title>Chromosome-scale and haplotype-resolved genome assembly of a tetraploid potato cultivar.</title>
        <authorList>
            <person name="Sun H."/>
            <person name="Jiao W.-B."/>
            <person name="Krause K."/>
            <person name="Campoy J.A."/>
            <person name="Goel M."/>
            <person name="Folz-Donahue K."/>
            <person name="Kukat C."/>
            <person name="Huettel B."/>
            <person name="Schneeberger K."/>
        </authorList>
    </citation>
    <scope>NUCLEOTIDE SEQUENCE [LARGE SCALE GENOMIC DNA]</scope>
    <source>
        <strain evidence="1">SolTubOtavaFocal</strain>
        <tissue evidence="1">Leaves</tissue>
    </source>
</reference>
<accession>A0ABQ7U8K8</accession>
<proteinExistence type="predicted"/>
<sequence>MVDDGFGVNILLIWTLKELGIPMNELSESRLMIQGSNQGVQRAIGAIKIDIKMEDMCSSEWMHVIDSKTSYNILLGRPWIHENKVVTSTYHQCFKYFEDRLQKKVVVDVNLSPRRKRTSQTQSST</sequence>
<evidence type="ECO:0000313" key="2">
    <source>
        <dbReference type="Proteomes" id="UP000826656"/>
    </source>
</evidence>
<evidence type="ECO:0000313" key="1">
    <source>
        <dbReference type="EMBL" id="KAH0743247.1"/>
    </source>
</evidence>
<dbReference type="PANTHER" id="PTHR33240:SF8">
    <property type="entry name" value="OS03G0439900 PROTEIN"/>
    <property type="match status" value="1"/>
</dbReference>
<comment type="caution">
    <text evidence="1">The sequence shown here is derived from an EMBL/GenBank/DDBJ whole genome shotgun (WGS) entry which is preliminary data.</text>
</comment>
<dbReference type="EMBL" id="JAIVGD010000023">
    <property type="protein sequence ID" value="KAH0743247.1"/>
    <property type="molecule type" value="Genomic_DNA"/>
</dbReference>
<dbReference type="PANTHER" id="PTHR33240">
    <property type="entry name" value="OS08G0508500 PROTEIN"/>
    <property type="match status" value="1"/>
</dbReference>
<dbReference type="Gene3D" id="2.40.70.10">
    <property type="entry name" value="Acid Proteases"/>
    <property type="match status" value="1"/>
</dbReference>
<name>A0ABQ7U8K8_SOLTU</name>